<feature type="signal peptide" evidence="2">
    <location>
        <begin position="1"/>
        <end position="28"/>
    </location>
</feature>
<dbReference type="InterPro" id="IPR008993">
    <property type="entry name" value="TIMP-like_OB-fold"/>
</dbReference>
<organism evidence="3 4">
    <name type="scientific">Tumebacillus avium</name>
    <dbReference type="NCBI Taxonomy" id="1903704"/>
    <lineage>
        <taxon>Bacteria</taxon>
        <taxon>Bacillati</taxon>
        <taxon>Bacillota</taxon>
        <taxon>Bacilli</taxon>
        <taxon>Bacillales</taxon>
        <taxon>Alicyclobacillaceae</taxon>
        <taxon>Tumebacillus</taxon>
    </lineage>
</organism>
<evidence type="ECO:0008006" key="5">
    <source>
        <dbReference type="Google" id="ProtNLM"/>
    </source>
</evidence>
<dbReference type="EMBL" id="CP021434">
    <property type="protein sequence ID" value="ARU61833.1"/>
    <property type="molecule type" value="Genomic_DNA"/>
</dbReference>
<keyword evidence="2" id="KW-0732">Signal</keyword>
<dbReference type="AlphaFoldDB" id="A0A1Y0IR53"/>
<accession>A0A1Y0IR53</accession>
<dbReference type="OrthoDB" id="8221747at2"/>
<feature type="transmembrane region" description="Helical" evidence="1">
    <location>
        <begin position="175"/>
        <end position="194"/>
    </location>
</feature>
<dbReference type="SUPFAM" id="SSF50242">
    <property type="entry name" value="TIMP-like"/>
    <property type="match status" value="1"/>
</dbReference>
<dbReference type="Gene3D" id="2.40.50.120">
    <property type="match status" value="1"/>
</dbReference>
<evidence type="ECO:0000313" key="3">
    <source>
        <dbReference type="EMBL" id="ARU61833.1"/>
    </source>
</evidence>
<keyword evidence="1" id="KW-1133">Transmembrane helix</keyword>
<name>A0A1Y0IR53_9BACL</name>
<reference evidence="4" key="1">
    <citation type="submission" date="2017-05" db="EMBL/GenBank/DDBJ databases">
        <authorList>
            <person name="Sung H."/>
        </authorList>
    </citation>
    <scope>NUCLEOTIDE SEQUENCE [LARGE SCALE GENOMIC DNA]</scope>
    <source>
        <strain evidence="4">AR23208</strain>
    </source>
</reference>
<protein>
    <recommendedName>
        <fullName evidence="5">Tissue inhibitor of metalloproteinase</fullName>
    </recommendedName>
</protein>
<sequence>MRKSFLLAISFLLMMQVLSLVSPIPSYACSCVEPKAPKEALADATAVFAGQVQKIEKQTKYYKVTLAVNTAWKGVDSAETSVLTAIGGEASCGVEFKQGQEYLIYTNQTQDGQNYASLCSRTKELTRADEDLKALGTGTEPGVTPPVQQTEKAIVPAAQEEPSKQNALLAFLEKGVWVVLTVLVLGGAAIWMIMRRKRGN</sequence>
<keyword evidence="4" id="KW-1185">Reference proteome</keyword>
<evidence type="ECO:0000313" key="4">
    <source>
        <dbReference type="Proteomes" id="UP000195437"/>
    </source>
</evidence>
<dbReference type="KEGG" id="tum:CBW65_12935"/>
<dbReference type="RefSeq" id="WP_087457202.1">
    <property type="nucleotide sequence ID" value="NZ_CP021434.1"/>
</dbReference>
<keyword evidence="1" id="KW-0812">Transmembrane</keyword>
<gene>
    <name evidence="3" type="ORF">CBW65_12935</name>
</gene>
<feature type="chain" id="PRO_5012485640" description="Tissue inhibitor of metalloproteinase" evidence="2">
    <location>
        <begin position="29"/>
        <end position="200"/>
    </location>
</feature>
<proteinExistence type="predicted"/>
<evidence type="ECO:0000256" key="2">
    <source>
        <dbReference type="SAM" id="SignalP"/>
    </source>
</evidence>
<evidence type="ECO:0000256" key="1">
    <source>
        <dbReference type="SAM" id="Phobius"/>
    </source>
</evidence>
<dbReference type="Proteomes" id="UP000195437">
    <property type="component" value="Chromosome"/>
</dbReference>
<keyword evidence="1" id="KW-0472">Membrane</keyword>